<evidence type="ECO:0008006" key="4">
    <source>
        <dbReference type="Google" id="ProtNLM"/>
    </source>
</evidence>
<gene>
    <name evidence="2" type="ORF">T190115A13A_50240</name>
</gene>
<keyword evidence="3" id="KW-1185">Reference proteome</keyword>
<comment type="caution">
    <text evidence="2">The sequence shown here is derived from an EMBL/GenBank/DDBJ whole genome shotgun (WGS) entry which is preliminary data.</text>
</comment>
<sequence length="417" mass="47030">MSFKLNKLKAGALQYVLIISVIIAITLLAFMSFMYVQRQLSIKHDAYKEAIYNVNNGFDYLKFHSINYNETINKQFSDNPKESTSLQKKAWGLFDIVTITSKINNDFFQKVALMAWKTKNEKSIYLQDNNTPLVLVGKTKIVGDAYLPKQGVKSGNIAGNSFYGRTLIFGRELKSNSILPKLNNLNQIKEIYNSSYTNNSSERFELEEEATIIRSFKDPTFLYEGDGTILLQYLNLKGNIIIQSNTKIKVHSSAKLNDIILIAPEIEILKGVTGNFQAFASKNIIIEENCKLNYPSSLTLYSTVDDKKENKITIAKNTEIKGTIVYLTKNKEKTSYKPQIKLSEEATIVGEIYSEGNVELLGNVTGSVTTKNFLTGQFGSIYINHIYNGSINVKDLPKQYVGLALNPKTKSVAKWLY</sequence>
<evidence type="ECO:0000256" key="1">
    <source>
        <dbReference type="SAM" id="Phobius"/>
    </source>
</evidence>
<feature type="transmembrane region" description="Helical" evidence="1">
    <location>
        <begin position="12"/>
        <end position="36"/>
    </location>
</feature>
<keyword evidence="1" id="KW-0812">Transmembrane</keyword>
<evidence type="ECO:0000313" key="3">
    <source>
        <dbReference type="Proteomes" id="UP001497602"/>
    </source>
</evidence>
<dbReference type="RefSeq" id="WP_348739570.1">
    <property type="nucleotide sequence ID" value="NZ_CAXJRC010000042.1"/>
</dbReference>
<dbReference type="EMBL" id="CAXJRC010000042">
    <property type="protein sequence ID" value="CAL2107998.1"/>
    <property type="molecule type" value="Genomic_DNA"/>
</dbReference>
<evidence type="ECO:0000313" key="2">
    <source>
        <dbReference type="EMBL" id="CAL2107998.1"/>
    </source>
</evidence>
<proteinExistence type="predicted"/>
<name>A0ABM9PQE7_9FLAO</name>
<protein>
    <recommendedName>
        <fullName evidence="4">Polymer-forming cytoskeletal protein</fullName>
    </recommendedName>
</protein>
<reference evidence="2 3" key="1">
    <citation type="submission" date="2024-05" db="EMBL/GenBank/DDBJ databases">
        <authorList>
            <person name="Duchaud E."/>
        </authorList>
    </citation>
    <scope>NUCLEOTIDE SEQUENCE [LARGE SCALE GENOMIC DNA]</scope>
    <source>
        <strain evidence="2">Ena-SAMPLE-TAB-13-05-2024-13:56:06:370-140305</strain>
    </source>
</reference>
<organism evidence="2 3">
    <name type="scientific">Tenacibaculum vairaonense</name>
    <dbReference type="NCBI Taxonomy" id="3137860"/>
    <lineage>
        <taxon>Bacteria</taxon>
        <taxon>Pseudomonadati</taxon>
        <taxon>Bacteroidota</taxon>
        <taxon>Flavobacteriia</taxon>
        <taxon>Flavobacteriales</taxon>
        <taxon>Flavobacteriaceae</taxon>
        <taxon>Tenacibaculum</taxon>
    </lineage>
</organism>
<keyword evidence="1" id="KW-0472">Membrane</keyword>
<keyword evidence="1" id="KW-1133">Transmembrane helix</keyword>
<accession>A0ABM9PQE7</accession>
<dbReference type="Proteomes" id="UP001497602">
    <property type="component" value="Unassembled WGS sequence"/>
</dbReference>